<protein>
    <submittedName>
        <fullName evidence="1">Uncharacterized protein</fullName>
    </submittedName>
</protein>
<accession>A0A9D1DLV1</accession>
<proteinExistence type="predicted"/>
<dbReference type="AlphaFoldDB" id="A0A9D1DLV1"/>
<dbReference type="Proteomes" id="UP000824238">
    <property type="component" value="Unassembled WGS sequence"/>
</dbReference>
<organism evidence="1 2">
    <name type="scientific">Candidatus Scatomorpha intestinigallinarum</name>
    <dbReference type="NCBI Taxonomy" id="2840923"/>
    <lineage>
        <taxon>Bacteria</taxon>
        <taxon>Bacillati</taxon>
        <taxon>Bacillota</taxon>
        <taxon>Clostridia</taxon>
        <taxon>Eubacteriales</taxon>
        <taxon>Candidatus Scatomorpha</taxon>
    </lineage>
</organism>
<dbReference type="EMBL" id="DVHH01000157">
    <property type="protein sequence ID" value="HIR55216.1"/>
    <property type="molecule type" value="Genomic_DNA"/>
</dbReference>
<comment type="caution">
    <text evidence="1">The sequence shown here is derived from an EMBL/GenBank/DDBJ whole genome shotgun (WGS) entry which is preliminary data.</text>
</comment>
<evidence type="ECO:0000313" key="1">
    <source>
        <dbReference type="EMBL" id="HIR55216.1"/>
    </source>
</evidence>
<gene>
    <name evidence="1" type="ORF">IAD36_06480</name>
</gene>
<sequence length="153" mass="16238">MADYNELIRSLKAAAGGFADIARDLAGAAGDKARDLAGGAGEKAKALAKLAKLSMELNSERDSLNEAYAEVGKLYFETADKTAPGEMYVRAFDRVMLSLAAIERMEAELTELRACLNEAGVSDAAFEDIVDAAEAEAADGSIEVEITEDKPEE</sequence>
<reference evidence="1" key="2">
    <citation type="journal article" date="2021" name="PeerJ">
        <title>Extensive microbial diversity within the chicken gut microbiome revealed by metagenomics and culture.</title>
        <authorList>
            <person name="Gilroy R."/>
            <person name="Ravi A."/>
            <person name="Getino M."/>
            <person name="Pursley I."/>
            <person name="Horton D.L."/>
            <person name="Alikhan N.F."/>
            <person name="Baker D."/>
            <person name="Gharbi K."/>
            <person name="Hall N."/>
            <person name="Watson M."/>
            <person name="Adriaenssens E.M."/>
            <person name="Foster-Nyarko E."/>
            <person name="Jarju S."/>
            <person name="Secka A."/>
            <person name="Antonio M."/>
            <person name="Oren A."/>
            <person name="Chaudhuri R.R."/>
            <person name="La Ragione R."/>
            <person name="Hildebrand F."/>
            <person name="Pallen M.J."/>
        </authorList>
    </citation>
    <scope>NUCLEOTIDE SEQUENCE</scope>
    <source>
        <strain evidence="1">ChiGjej3B3-7149</strain>
    </source>
</reference>
<evidence type="ECO:0000313" key="2">
    <source>
        <dbReference type="Proteomes" id="UP000824238"/>
    </source>
</evidence>
<reference evidence="1" key="1">
    <citation type="submission" date="2020-10" db="EMBL/GenBank/DDBJ databases">
        <authorList>
            <person name="Gilroy R."/>
        </authorList>
    </citation>
    <scope>NUCLEOTIDE SEQUENCE</scope>
    <source>
        <strain evidence="1">ChiGjej3B3-7149</strain>
    </source>
</reference>
<name>A0A9D1DLV1_9FIRM</name>